<reference evidence="1" key="1">
    <citation type="submission" date="2024-06" db="EMBL/GenBank/DDBJ databases">
        <title>A Novel Isolate, Dehalogenimonas sp. Strain 4OHTPN, Dechlorinates Aromatic 4 Hydroxy chlorothalonil by a Novel Reductive Dehalogenase.</title>
        <authorList>
            <person name="Liu G."/>
        </authorList>
    </citation>
    <scope>NUCLEOTIDE SEQUENCE</scope>
    <source>
        <strain evidence="1">4OHTPN</strain>
    </source>
</reference>
<sequence length="85" mass="8120">MLAGGGVDTGGAVVVAGGGVVVGGRVVVAGGREVVGVGGVKVAVGSGFKATLTLNTRLMTAAPIIGEVTNRLLVKVLSAMATSPF</sequence>
<organism evidence="1">
    <name type="scientific">Dehalogenimonas sp. 4OHTPN</name>
    <dbReference type="NCBI Taxonomy" id="3166643"/>
    <lineage>
        <taxon>Bacteria</taxon>
        <taxon>Bacillati</taxon>
        <taxon>Chloroflexota</taxon>
        <taxon>Dehalococcoidia</taxon>
        <taxon>Dehalococcoidales</taxon>
        <taxon>Dehalococcoidaceae</taxon>
        <taxon>Dehalogenimonas</taxon>
    </lineage>
</organism>
<dbReference type="AlphaFoldDB" id="A0AAU8G9E9"/>
<accession>A0AAU8G9E9</accession>
<evidence type="ECO:0000313" key="1">
    <source>
        <dbReference type="EMBL" id="XCH33516.1"/>
    </source>
</evidence>
<dbReference type="RefSeq" id="WP_353714745.1">
    <property type="nucleotide sequence ID" value="NZ_CP159307.1"/>
</dbReference>
<proteinExistence type="predicted"/>
<protein>
    <submittedName>
        <fullName evidence="1">Uncharacterized protein</fullName>
    </submittedName>
</protein>
<dbReference type="EMBL" id="CP159307">
    <property type="protein sequence ID" value="XCH33516.1"/>
    <property type="molecule type" value="Genomic_DNA"/>
</dbReference>
<name>A0AAU8G9E9_9CHLR</name>
<gene>
    <name evidence="1" type="ORF">ABV300_01185</name>
</gene>